<keyword evidence="2" id="KW-1185">Reference proteome</keyword>
<dbReference type="Proteomes" id="UP000790709">
    <property type="component" value="Unassembled WGS sequence"/>
</dbReference>
<protein>
    <submittedName>
        <fullName evidence="1">APC amino acid permease</fullName>
    </submittedName>
</protein>
<reference evidence="1" key="1">
    <citation type="journal article" date="2021" name="New Phytol.">
        <title>Evolutionary innovations through gain and loss of genes in the ectomycorrhizal Boletales.</title>
        <authorList>
            <person name="Wu G."/>
            <person name="Miyauchi S."/>
            <person name="Morin E."/>
            <person name="Kuo A."/>
            <person name="Drula E."/>
            <person name="Varga T."/>
            <person name="Kohler A."/>
            <person name="Feng B."/>
            <person name="Cao Y."/>
            <person name="Lipzen A."/>
            <person name="Daum C."/>
            <person name="Hundley H."/>
            <person name="Pangilinan J."/>
            <person name="Johnson J."/>
            <person name="Barry K."/>
            <person name="LaButti K."/>
            <person name="Ng V."/>
            <person name="Ahrendt S."/>
            <person name="Min B."/>
            <person name="Choi I.G."/>
            <person name="Park H."/>
            <person name="Plett J.M."/>
            <person name="Magnuson J."/>
            <person name="Spatafora J.W."/>
            <person name="Nagy L.G."/>
            <person name="Henrissat B."/>
            <person name="Grigoriev I.V."/>
            <person name="Yang Z.L."/>
            <person name="Xu J."/>
            <person name="Martin F.M."/>
        </authorList>
    </citation>
    <scope>NUCLEOTIDE SEQUENCE</scope>
    <source>
        <strain evidence="1">KUC20120723A-06</strain>
    </source>
</reference>
<gene>
    <name evidence="1" type="ORF">BV22DRAFT_1046479</name>
</gene>
<comment type="caution">
    <text evidence="1">The sequence shown here is derived from an EMBL/GenBank/DDBJ whole genome shotgun (WGS) entry which is preliminary data.</text>
</comment>
<evidence type="ECO:0000313" key="2">
    <source>
        <dbReference type="Proteomes" id="UP000790709"/>
    </source>
</evidence>
<proteinExistence type="predicted"/>
<name>A0ACB8BM22_9AGAM</name>
<organism evidence="1 2">
    <name type="scientific">Leucogyrophana mollusca</name>
    <dbReference type="NCBI Taxonomy" id="85980"/>
    <lineage>
        <taxon>Eukaryota</taxon>
        <taxon>Fungi</taxon>
        <taxon>Dikarya</taxon>
        <taxon>Basidiomycota</taxon>
        <taxon>Agaricomycotina</taxon>
        <taxon>Agaricomycetes</taxon>
        <taxon>Agaricomycetidae</taxon>
        <taxon>Boletales</taxon>
        <taxon>Boletales incertae sedis</taxon>
        <taxon>Leucogyrophana</taxon>
    </lineage>
</organism>
<accession>A0ACB8BM22</accession>
<sequence length="555" mass="59095">MVLDFFQSVSYSSPISGRQAARSIGLRRAVRDDEEDNKELEALGYVPSFRREFSNLATISFAFSIMGVCSSVASTFNTPLLLGGPASVTWCWILGASNCLSLASSIAEIISAYPTCGGLYTASAQLCPRKHRPRVGWIVGWLNILGQFVGLSSSEFGLANMILAAVSVGTNGAYEITANKVVGLTTGLLIVHGLLNSLKTRQLAYFTSSFVFVNLGATFVITITLLATTSRAEMHPASYVFGADGLVNGTGGWNTGISFLLGLLSVQWTMTGYDSTAHISEEVRRAAYAAPVAIIIATFGTAVSGWLLNIVLILCSGPLADLPGPSGSAFLAIMVLRMGKHAALALWFFVCLTAFFVCQSGLQAGSRTIYAFSRDHGLPDAGFFGQVSSSTQTPLRAVWLTTLVSVLPGLLDLASPIAANAIFAMTAMAADLSYIIPVFLRRVYHSHPEVQFKPGPYYMGDGWLGWAANVNCIVWTLFVCVIFSLPTEMPVTSTNMNYSAVITVGVVLVSGAWYVLSAHRHYHGPASNLPRKDGGALGGVEAGGEKIARESAEDV</sequence>
<dbReference type="EMBL" id="MU266393">
    <property type="protein sequence ID" value="KAH7925903.1"/>
    <property type="molecule type" value="Genomic_DNA"/>
</dbReference>
<evidence type="ECO:0000313" key="1">
    <source>
        <dbReference type="EMBL" id="KAH7925903.1"/>
    </source>
</evidence>